<evidence type="ECO:0000313" key="9">
    <source>
        <dbReference type="EMBL" id="RSB62066.1"/>
    </source>
</evidence>
<feature type="transmembrane region" description="Helical" evidence="6">
    <location>
        <begin position="104"/>
        <end position="126"/>
    </location>
</feature>
<dbReference type="EMBL" id="JACHXH010000035">
    <property type="protein sequence ID" value="MBB3138619.1"/>
    <property type="molecule type" value="Genomic_DNA"/>
</dbReference>
<gene>
    <name evidence="9" type="ORF">EFD55_29970</name>
    <name evidence="8" type="ORF">FHS26_006398</name>
</gene>
<keyword evidence="2" id="KW-1003">Cell membrane</keyword>
<feature type="signal peptide" evidence="7">
    <location>
        <begin position="1"/>
        <end position="19"/>
    </location>
</feature>
<dbReference type="RefSeq" id="WP_125850268.1">
    <property type="nucleotide sequence ID" value="NZ_JACHXH010000035.1"/>
</dbReference>
<dbReference type="AlphaFoldDB" id="A0A3R9BLF7"/>
<evidence type="ECO:0000256" key="3">
    <source>
        <dbReference type="ARBA" id="ARBA00022692"/>
    </source>
</evidence>
<evidence type="ECO:0000313" key="10">
    <source>
        <dbReference type="Proteomes" id="UP000277279"/>
    </source>
</evidence>
<keyword evidence="4 6" id="KW-1133">Transmembrane helix</keyword>
<dbReference type="Proteomes" id="UP000277279">
    <property type="component" value="Unassembled WGS sequence"/>
</dbReference>
<comment type="caution">
    <text evidence="9">The sequence shown here is derived from an EMBL/GenBank/DDBJ whole genome shotgun (WGS) entry which is preliminary data.</text>
</comment>
<dbReference type="Pfam" id="PF09678">
    <property type="entry name" value="Caa3_CtaG"/>
    <property type="match status" value="1"/>
</dbReference>
<keyword evidence="11" id="KW-1185">Reference proteome</keyword>
<dbReference type="OrthoDB" id="259025at2"/>
<reference evidence="9 10" key="1">
    <citation type="submission" date="2018-11" db="EMBL/GenBank/DDBJ databases">
        <authorList>
            <person name="Huo Y."/>
        </authorList>
    </citation>
    <scope>NUCLEOTIDE SEQUENCE [LARGE SCALE GENOMIC DNA]</scope>
    <source>
        <strain evidence="9 10">DSM 30132</strain>
    </source>
</reference>
<feature type="transmembrane region" description="Helical" evidence="6">
    <location>
        <begin position="215"/>
        <end position="239"/>
    </location>
</feature>
<feature type="transmembrane region" description="Helical" evidence="6">
    <location>
        <begin position="70"/>
        <end position="89"/>
    </location>
</feature>
<evidence type="ECO:0000256" key="6">
    <source>
        <dbReference type="SAM" id="Phobius"/>
    </source>
</evidence>
<feature type="transmembrane region" description="Helical" evidence="6">
    <location>
        <begin position="29"/>
        <end position="49"/>
    </location>
</feature>
<dbReference type="EMBL" id="RJJT01000032">
    <property type="protein sequence ID" value="RSB62066.1"/>
    <property type="molecule type" value="Genomic_DNA"/>
</dbReference>
<name>A0A3R9BLF7_9HYPH</name>
<evidence type="ECO:0000256" key="1">
    <source>
        <dbReference type="ARBA" id="ARBA00004651"/>
    </source>
</evidence>
<evidence type="ECO:0000313" key="8">
    <source>
        <dbReference type="EMBL" id="MBB3138619.1"/>
    </source>
</evidence>
<dbReference type="InterPro" id="IPR019108">
    <property type="entry name" value="Caa3_assmbl_CtaG-rel"/>
</dbReference>
<keyword evidence="7" id="KW-0732">Signal</keyword>
<sequence length="292" mass="32312">MSALICILISLMMAAPALAHGDDAHASGLHWTFDPWIVLPIIMIGLLYVSGRVTLSRRAHSTGPMRRQDFFFLSGMVTVACALISPLHWLGEHLFTFHMIEHEIVMAVSAPSIVLARPVGLLLWGLPKRVRRGLGTAMRAPLVRRSWDRCTGATSATVIHGVAIWIWHLPLLFDAAVTESAMHRLQHFSFFATAILFWWAVVWKSERGIAAWHLFATMIHTSILGALMALAPRVLYIAQTQTAFGWGLTPLEDQQLAGMIMWVPAGTIYAGAAMTMLALWIRGSSEREAQNA</sequence>
<evidence type="ECO:0000256" key="2">
    <source>
        <dbReference type="ARBA" id="ARBA00022475"/>
    </source>
</evidence>
<reference evidence="8 11" key="2">
    <citation type="submission" date="2020-08" db="EMBL/GenBank/DDBJ databases">
        <title>Genomic Encyclopedia of Type Strains, Phase III (KMG-III): the genomes of soil and plant-associated and newly described type strains.</title>
        <authorList>
            <person name="Whitman W."/>
        </authorList>
    </citation>
    <scope>NUCLEOTIDE SEQUENCE [LARGE SCALE GENOMIC DNA]</scope>
    <source>
        <strain evidence="8 11">CECT 4113</strain>
    </source>
</reference>
<proteinExistence type="predicted"/>
<evidence type="ECO:0000256" key="7">
    <source>
        <dbReference type="SAM" id="SignalP"/>
    </source>
</evidence>
<keyword evidence="5 6" id="KW-0472">Membrane</keyword>
<protein>
    <submittedName>
        <fullName evidence="8">Cytochrome c oxidase assembly factor CtaG</fullName>
    </submittedName>
    <submittedName>
        <fullName evidence="9">Cytochrome c oxidase assembly protein</fullName>
    </submittedName>
</protein>
<organism evidence="9 10">
    <name type="scientific">Rhizobium pisi</name>
    <dbReference type="NCBI Taxonomy" id="574561"/>
    <lineage>
        <taxon>Bacteria</taxon>
        <taxon>Pseudomonadati</taxon>
        <taxon>Pseudomonadota</taxon>
        <taxon>Alphaproteobacteria</taxon>
        <taxon>Hyphomicrobiales</taxon>
        <taxon>Rhizobiaceae</taxon>
        <taxon>Rhizobium/Agrobacterium group</taxon>
        <taxon>Rhizobium</taxon>
    </lineage>
</organism>
<feature type="transmembrane region" description="Helical" evidence="6">
    <location>
        <begin position="187"/>
        <end position="203"/>
    </location>
</feature>
<dbReference type="GO" id="GO:0005886">
    <property type="term" value="C:plasma membrane"/>
    <property type="evidence" value="ECO:0007669"/>
    <property type="project" value="UniProtKB-SubCell"/>
</dbReference>
<feature type="transmembrane region" description="Helical" evidence="6">
    <location>
        <begin position="259"/>
        <end position="281"/>
    </location>
</feature>
<feature type="chain" id="PRO_5044600119" evidence="7">
    <location>
        <begin position="20"/>
        <end position="292"/>
    </location>
</feature>
<accession>A0A3R9BLF7</accession>
<evidence type="ECO:0000256" key="5">
    <source>
        <dbReference type="ARBA" id="ARBA00023136"/>
    </source>
</evidence>
<evidence type="ECO:0000313" key="11">
    <source>
        <dbReference type="Proteomes" id="UP000518315"/>
    </source>
</evidence>
<dbReference type="Proteomes" id="UP000518315">
    <property type="component" value="Unassembled WGS sequence"/>
</dbReference>
<evidence type="ECO:0000256" key="4">
    <source>
        <dbReference type="ARBA" id="ARBA00022989"/>
    </source>
</evidence>
<feature type="transmembrane region" description="Helical" evidence="6">
    <location>
        <begin position="147"/>
        <end position="167"/>
    </location>
</feature>
<keyword evidence="3 6" id="KW-0812">Transmembrane</keyword>
<comment type="subcellular location">
    <subcellularLocation>
        <location evidence="1">Cell membrane</location>
        <topology evidence="1">Multi-pass membrane protein</topology>
    </subcellularLocation>
</comment>